<protein>
    <submittedName>
        <fullName evidence="5">Efflux RND transporter periplasmic adaptor subunit</fullName>
    </submittedName>
</protein>
<evidence type="ECO:0000259" key="4">
    <source>
        <dbReference type="Pfam" id="PF25954"/>
    </source>
</evidence>
<comment type="similarity">
    <text evidence="1">Belongs to the membrane fusion protein (MFP) (TC 8.A.1) family.</text>
</comment>
<dbReference type="FunFam" id="2.40.30.170:FF:000010">
    <property type="entry name" value="Efflux RND transporter periplasmic adaptor subunit"/>
    <property type="match status" value="1"/>
</dbReference>
<evidence type="ECO:0000313" key="5">
    <source>
        <dbReference type="EMBL" id="KAB2825049.1"/>
    </source>
</evidence>
<dbReference type="Proteomes" id="UP000434870">
    <property type="component" value="Unassembled WGS sequence"/>
</dbReference>
<dbReference type="Pfam" id="PF25954">
    <property type="entry name" value="Beta-barrel_RND_2"/>
    <property type="match status" value="1"/>
</dbReference>
<dbReference type="Gene3D" id="1.10.287.470">
    <property type="entry name" value="Helix hairpin bin"/>
    <property type="match status" value="1"/>
</dbReference>
<dbReference type="AlphaFoldDB" id="A0A6N6RUB6"/>
<dbReference type="InterPro" id="IPR058625">
    <property type="entry name" value="MdtA-like_BSH"/>
</dbReference>
<keyword evidence="2" id="KW-0472">Membrane</keyword>
<gene>
    <name evidence="5" type="ORF">F8B77_07310</name>
</gene>
<evidence type="ECO:0000313" key="6">
    <source>
        <dbReference type="Proteomes" id="UP000434870"/>
    </source>
</evidence>
<name>A0A6N6RUB6_9GAMM</name>
<comment type="caution">
    <text evidence="5">The sequence shown here is derived from an EMBL/GenBank/DDBJ whole genome shotgun (WGS) entry which is preliminary data.</text>
</comment>
<accession>A0A6N6RUB6</accession>
<feature type="transmembrane region" description="Helical" evidence="2">
    <location>
        <begin position="7"/>
        <end position="30"/>
    </location>
</feature>
<evidence type="ECO:0000256" key="1">
    <source>
        <dbReference type="ARBA" id="ARBA00009477"/>
    </source>
</evidence>
<dbReference type="NCBIfam" id="TIGR01730">
    <property type="entry name" value="RND_mfp"/>
    <property type="match status" value="1"/>
</dbReference>
<dbReference type="GO" id="GO:1990281">
    <property type="term" value="C:efflux pump complex"/>
    <property type="evidence" value="ECO:0007669"/>
    <property type="project" value="TreeGrafter"/>
</dbReference>
<dbReference type="InterPro" id="IPR006143">
    <property type="entry name" value="RND_pump_MFP"/>
</dbReference>
<dbReference type="Pfam" id="PF25917">
    <property type="entry name" value="BSH_RND"/>
    <property type="match status" value="1"/>
</dbReference>
<dbReference type="PANTHER" id="PTHR30469:SF11">
    <property type="entry name" value="BLL4320 PROTEIN"/>
    <property type="match status" value="1"/>
</dbReference>
<evidence type="ECO:0000259" key="3">
    <source>
        <dbReference type="Pfam" id="PF25917"/>
    </source>
</evidence>
<dbReference type="Gene3D" id="2.40.50.100">
    <property type="match status" value="1"/>
</dbReference>
<feature type="domain" description="CusB-like beta-barrel" evidence="4">
    <location>
        <begin position="208"/>
        <end position="278"/>
    </location>
</feature>
<dbReference type="RefSeq" id="WP_151654806.1">
    <property type="nucleotide sequence ID" value="NZ_WBVP01000006.1"/>
</dbReference>
<keyword evidence="2" id="KW-1133">Transmembrane helix</keyword>
<sequence length="373" mass="41059">MDIKKSRFAIVVIVVSIIIFGSVIGFNLFVKHKISVTLANLPTPVYPVSVEKLSPRIWPQRISAIGFIEPNQGANISTEIAGIIKSIDFKNGAKVERNQTLLSLDSSVQQAQLKTLEVQLLSIKDDYLRLKKLYKDRSVSEQIFETAESKYQAALANIDELKAVIKQRIIKAPFNGVLGIRNVNLGEFISSGTSIVRLEDLSVMRVRFGVPQSKIGKISVGQNISLTVETFPGEEFKGRINAIEPTVSSNTGLVMVQAELPNSQENLRGGMFAEVNIALNNLDKQFVVPQTAIAFALYGNSVFVIQKDDNDKVTRVRLVNVEVLQRDKNNALIKGDLTFGEEIVTVGILNLGNNTEVNIVPNQISVPTSMPKL</sequence>
<dbReference type="PANTHER" id="PTHR30469">
    <property type="entry name" value="MULTIDRUG RESISTANCE PROTEIN MDTA"/>
    <property type="match status" value="1"/>
</dbReference>
<evidence type="ECO:0000256" key="2">
    <source>
        <dbReference type="SAM" id="Phobius"/>
    </source>
</evidence>
<reference evidence="5 6" key="1">
    <citation type="submission" date="2019-09" db="EMBL/GenBank/DDBJ databases">
        <title>Genome of Aliivibrio finisterrensis LMG 23869 (type strain).</title>
        <authorList>
            <person name="Bowman J.P."/>
        </authorList>
    </citation>
    <scope>NUCLEOTIDE SEQUENCE [LARGE SCALE GENOMIC DNA]</scope>
    <source>
        <strain evidence="5 6">LMG 23869</strain>
    </source>
</reference>
<organism evidence="5 6">
    <name type="scientific">Aliivibrio finisterrensis</name>
    <dbReference type="NCBI Taxonomy" id="511998"/>
    <lineage>
        <taxon>Bacteria</taxon>
        <taxon>Pseudomonadati</taxon>
        <taxon>Pseudomonadota</taxon>
        <taxon>Gammaproteobacteria</taxon>
        <taxon>Vibrionales</taxon>
        <taxon>Vibrionaceae</taxon>
        <taxon>Aliivibrio</taxon>
    </lineage>
</organism>
<dbReference type="SUPFAM" id="SSF111369">
    <property type="entry name" value="HlyD-like secretion proteins"/>
    <property type="match status" value="1"/>
</dbReference>
<feature type="domain" description="Multidrug resistance protein MdtA-like barrel-sandwich hybrid" evidence="3">
    <location>
        <begin position="74"/>
        <end position="194"/>
    </location>
</feature>
<dbReference type="Gene3D" id="2.40.30.170">
    <property type="match status" value="1"/>
</dbReference>
<dbReference type="GO" id="GO:0015562">
    <property type="term" value="F:efflux transmembrane transporter activity"/>
    <property type="evidence" value="ECO:0007669"/>
    <property type="project" value="TreeGrafter"/>
</dbReference>
<dbReference type="Gene3D" id="2.40.420.20">
    <property type="match status" value="1"/>
</dbReference>
<dbReference type="EMBL" id="WBVP01000006">
    <property type="protein sequence ID" value="KAB2825049.1"/>
    <property type="molecule type" value="Genomic_DNA"/>
</dbReference>
<dbReference type="InterPro" id="IPR058792">
    <property type="entry name" value="Beta-barrel_RND_2"/>
</dbReference>
<keyword evidence="2" id="KW-0812">Transmembrane</keyword>
<proteinExistence type="inferred from homology"/>